<dbReference type="SUPFAM" id="SSF54427">
    <property type="entry name" value="NTF2-like"/>
    <property type="match status" value="1"/>
</dbReference>
<dbReference type="InterPro" id="IPR032710">
    <property type="entry name" value="NTF2-like_dom_sf"/>
</dbReference>
<comment type="caution">
    <text evidence="1">The sequence shown here is derived from an EMBL/GenBank/DDBJ whole genome shotgun (WGS) entry which is preliminary data.</text>
</comment>
<dbReference type="Proteomes" id="UP001557485">
    <property type="component" value="Unassembled WGS sequence"/>
</dbReference>
<proteinExistence type="predicted"/>
<sequence>MTDSEKLTHFLHQQVAHWNNGDKAGFLACYRDIATKALSIEYLGVAKADPWLMLEGMWQAQPTIKIEVLECIQIGNQAASHHRNLLADGSISTETIELYTLTDGALESRIFIQRP</sequence>
<evidence type="ECO:0008006" key="3">
    <source>
        <dbReference type="Google" id="ProtNLM"/>
    </source>
</evidence>
<reference evidence="1 2" key="1">
    <citation type="journal article" date="2011" name="Int. J. Syst. Evol. Microbiol.">
        <title>Zhongshania antarctica gen. nov., sp. nov. and Zhongshania guokunii sp. nov., gammaproteobacteria respectively isolated from coastal attached (fast) ice and surface seawater of the Antarctic.</title>
        <authorList>
            <person name="Li H.J."/>
            <person name="Zhang X.Y."/>
            <person name="Chen C.X."/>
            <person name="Zhang Y.J."/>
            <person name="Gao Z.M."/>
            <person name="Yu Y."/>
            <person name="Chen X.L."/>
            <person name="Chen B."/>
            <person name="Zhang Y.Z."/>
        </authorList>
    </citation>
    <scope>NUCLEOTIDE SEQUENCE [LARGE SCALE GENOMIC DNA]</scope>
    <source>
        <strain evidence="1 2">ZS6-22T</strain>
    </source>
</reference>
<evidence type="ECO:0000313" key="2">
    <source>
        <dbReference type="Proteomes" id="UP001557485"/>
    </source>
</evidence>
<dbReference type="RefSeq" id="WP_368381893.1">
    <property type="nucleotide sequence ID" value="NZ_JBFRYA010000009.1"/>
</dbReference>
<evidence type="ECO:0000313" key="1">
    <source>
        <dbReference type="EMBL" id="MEX1669626.1"/>
    </source>
</evidence>
<dbReference type="EMBL" id="JBFRYA010000009">
    <property type="protein sequence ID" value="MEX1669626.1"/>
    <property type="molecule type" value="Genomic_DNA"/>
</dbReference>
<name>A0ABV3U841_9GAMM</name>
<accession>A0ABV3U841</accession>
<organism evidence="1 2">
    <name type="scientific">Zhongshania guokunii</name>
    <dbReference type="NCBI Taxonomy" id="641783"/>
    <lineage>
        <taxon>Bacteria</taxon>
        <taxon>Pseudomonadati</taxon>
        <taxon>Pseudomonadota</taxon>
        <taxon>Gammaproteobacteria</taxon>
        <taxon>Cellvibrionales</taxon>
        <taxon>Spongiibacteraceae</taxon>
        <taxon>Zhongshania</taxon>
    </lineage>
</organism>
<keyword evidence="2" id="KW-1185">Reference proteome</keyword>
<protein>
    <recommendedName>
        <fullName evidence="3">SnoaL-like domain-containing protein</fullName>
    </recommendedName>
</protein>
<gene>
    <name evidence="1" type="ORF">AB4876_11965</name>
</gene>
<dbReference type="Gene3D" id="3.10.450.50">
    <property type="match status" value="1"/>
</dbReference>